<dbReference type="OrthoDB" id="9784483at2"/>
<dbReference type="PANTHER" id="PTHR47354:SF5">
    <property type="entry name" value="PROTEIN RFBI"/>
    <property type="match status" value="1"/>
</dbReference>
<organism evidence="2 3">
    <name type="scientific">Desulfosarcina widdelii</name>
    <dbReference type="NCBI Taxonomy" id="947919"/>
    <lineage>
        <taxon>Bacteria</taxon>
        <taxon>Pseudomonadati</taxon>
        <taxon>Thermodesulfobacteriota</taxon>
        <taxon>Desulfobacteria</taxon>
        <taxon>Desulfobacterales</taxon>
        <taxon>Desulfosarcinaceae</taxon>
        <taxon>Desulfosarcina</taxon>
    </lineage>
</organism>
<dbReference type="InterPro" id="IPR017927">
    <property type="entry name" value="FAD-bd_FR_type"/>
</dbReference>
<keyword evidence="3" id="KW-1185">Reference proteome</keyword>
<dbReference type="PANTHER" id="PTHR47354">
    <property type="entry name" value="NADH OXIDOREDUCTASE HCR"/>
    <property type="match status" value="1"/>
</dbReference>
<dbReference type="EMBL" id="AP021875">
    <property type="protein sequence ID" value="BBO75454.1"/>
    <property type="molecule type" value="Genomic_DNA"/>
</dbReference>
<evidence type="ECO:0000313" key="2">
    <source>
        <dbReference type="EMBL" id="BBO75454.1"/>
    </source>
</evidence>
<dbReference type="Gene3D" id="3.40.50.80">
    <property type="entry name" value="Nucleotide-binding domain of ferredoxin-NADP reductase (FNR) module"/>
    <property type="match status" value="1"/>
</dbReference>
<feature type="domain" description="FAD-binding FR-type" evidence="1">
    <location>
        <begin position="7"/>
        <end position="102"/>
    </location>
</feature>
<dbReference type="KEGG" id="dwd:DSCW_28710"/>
<accession>A0A5K7ZAH1</accession>
<dbReference type="InterPro" id="IPR039261">
    <property type="entry name" value="FNR_nucleotide-bd"/>
</dbReference>
<gene>
    <name evidence="2" type="ORF">DSCW_28710</name>
</gene>
<sequence>MGGLSGKPNFSAVLVDRRRLAPGVLEFRLRRPDGFTFFPGQFLRFTVDGVQRDYTMVSRPEAQTIDFCIAVADGGRFSTAIRQARIGSRFQASGPLGHFIYQGAANPAVFVATGTGIAPFVAFCRSGVERALLLHGVHHADGLIYRNVLAPAVQGYFACIGRPATIPEDGIEVYAGRVTDYLKSELAPGTYDFYLCGRRDMIKDATAVIDGRFGDSRLFIENYD</sequence>
<dbReference type="PRINTS" id="PR00410">
    <property type="entry name" value="PHEHYDRXLASE"/>
</dbReference>
<dbReference type="Pfam" id="PF00970">
    <property type="entry name" value="FAD_binding_6"/>
    <property type="match status" value="1"/>
</dbReference>
<dbReference type="Pfam" id="PF00175">
    <property type="entry name" value="NAD_binding_1"/>
    <property type="match status" value="1"/>
</dbReference>
<dbReference type="InterPro" id="IPR008333">
    <property type="entry name" value="Cbr1-like_FAD-bd_dom"/>
</dbReference>
<dbReference type="InterPro" id="IPR001433">
    <property type="entry name" value="OxRdtase_FAD/NAD-bd"/>
</dbReference>
<evidence type="ECO:0000313" key="3">
    <source>
        <dbReference type="Proteomes" id="UP000427769"/>
    </source>
</evidence>
<dbReference type="AlphaFoldDB" id="A0A5K7ZAH1"/>
<dbReference type="SUPFAM" id="SSF63380">
    <property type="entry name" value="Riboflavin synthase domain-like"/>
    <property type="match status" value="1"/>
</dbReference>
<dbReference type="Gene3D" id="2.40.30.10">
    <property type="entry name" value="Translation factors"/>
    <property type="match status" value="1"/>
</dbReference>
<dbReference type="InterPro" id="IPR017938">
    <property type="entry name" value="Riboflavin_synthase-like_b-brl"/>
</dbReference>
<dbReference type="InterPro" id="IPR050415">
    <property type="entry name" value="MRET"/>
</dbReference>
<dbReference type="RefSeq" id="WP_155304376.1">
    <property type="nucleotide sequence ID" value="NZ_AP021875.1"/>
</dbReference>
<dbReference type="SUPFAM" id="SSF52343">
    <property type="entry name" value="Ferredoxin reductase-like, C-terminal NADP-linked domain"/>
    <property type="match status" value="1"/>
</dbReference>
<dbReference type="PROSITE" id="PS51384">
    <property type="entry name" value="FAD_FR"/>
    <property type="match status" value="1"/>
</dbReference>
<proteinExistence type="predicted"/>
<reference evidence="2 3" key="1">
    <citation type="submission" date="2019-11" db="EMBL/GenBank/DDBJ databases">
        <title>Comparative genomics of hydrocarbon-degrading Desulfosarcina strains.</title>
        <authorList>
            <person name="Watanabe M."/>
            <person name="Kojima H."/>
            <person name="Fukui M."/>
        </authorList>
    </citation>
    <scope>NUCLEOTIDE SEQUENCE [LARGE SCALE GENOMIC DNA]</scope>
    <source>
        <strain evidence="2 3">PP31</strain>
    </source>
</reference>
<evidence type="ECO:0000259" key="1">
    <source>
        <dbReference type="PROSITE" id="PS51384"/>
    </source>
</evidence>
<name>A0A5K7ZAH1_9BACT</name>
<dbReference type="GO" id="GO:0016491">
    <property type="term" value="F:oxidoreductase activity"/>
    <property type="evidence" value="ECO:0007669"/>
    <property type="project" value="InterPro"/>
</dbReference>
<protein>
    <recommendedName>
        <fullName evidence="1">FAD-binding FR-type domain-containing protein</fullName>
    </recommendedName>
</protein>
<dbReference type="Proteomes" id="UP000427769">
    <property type="component" value="Chromosome"/>
</dbReference>